<keyword evidence="1" id="KW-0805">Transcription regulation</keyword>
<dbReference type="PANTHER" id="PTHR30055">
    <property type="entry name" value="HTH-TYPE TRANSCRIPTIONAL REGULATOR RUTR"/>
    <property type="match status" value="1"/>
</dbReference>
<dbReference type="InterPro" id="IPR001647">
    <property type="entry name" value="HTH_TetR"/>
</dbReference>
<evidence type="ECO:0000256" key="2">
    <source>
        <dbReference type="ARBA" id="ARBA00023125"/>
    </source>
</evidence>
<evidence type="ECO:0000256" key="4">
    <source>
        <dbReference type="PROSITE-ProRule" id="PRU00335"/>
    </source>
</evidence>
<organism evidence="6 7">
    <name type="scientific">Svornostia abyssi</name>
    <dbReference type="NCBI Taxonomy" id="2898438"/>
    <lineage>
        <taxon>Bacteria</taxon>
        <taxon>Bacillati</taxon>
        <taxon>Actinomycetota</taxon>
        <taxon>Thermoleophilia</taxon>
        <taxon>Solirubrobacterales</taxon>
        <taxon>Baekduiaceae</taxon>
        <taxon>Svornostia</taxon>
    </lineage>
</organism>
<dbReference type="Proteomes" id="UP001058860">
    <property type="component" value="Chromosome"/>
</dbReference>
<keyword evidence="3" id="KW-0804">Transcription</keyword>
<dbReference type="Pfam" id="PF00440">
    <property type="entry name" value="TetR_N"/>
    <property type="match status" value="1"/>
</dbReference>
<dbReference type="SUPFAM" id="SSF46689">
    <property type="entry name" value="Homeodomain-like"/>
    <property type="match status" value="1"/>
</dbReference>
<dbReference type="RefSeq" id="WP_353864313.1">
    <property type="nucleotide sequence ID" value="NZ_CP088295.1"/>
</dbReference>
<feature type="DNA-binding region" description="H-T-H motif" evidence="4">
    <location>
        <begin position="35"/>
        <end position="54"/>
    </location>
</feature>
<dbReference type="PANTHER" id="PTHR30055:SF234">
    <property type="entry name" value="HTH-TYPE TRANSCRIPTIONAL REGULATOR BETI"/>
    <property type="match status" value="1"/>
</dbReference>
<dbReference type="PRINTS" id="PR00455">
    <property type="entry name" value="HTHTETR"/>
</dbReference>
<gene>
    <name evidence="6" type="ORF">LRS13_24680</name>
</gene>
<dbReference type="InterPro" id="IPR050109">
    <property type="entry name" value="HTH-type_TetR-like_transc_reg"/>
</dbReference>
<dbReference type="EMBL" id="CP088295">
    <property type="protein sequence ID" value="UUY03816.1"/>
    <property type="molecule type" value="Genomic_DNA"/>
</dbReference>
<sequence length="222" mass="24096">MASTTKTRAVRREREQELIAATRALFDARGLQDAPIDEIAREAGINKALIYRYFESKDELFALTLETYLQEIHARMGDVDTTLEPVARLRALSQVFVDYGIEHPAFLDCALSLMRQPASELGGVVREGVMTRLGRGMAACLQHIVDALEAGIAQGEFPAVKDPWFAANMLYAQGLGAMQLARVGVGVNFAAPGFPGVFPIDREAVRRTCVDASMVVVGAPAA</sequence>
<protein>
    <submittedName>
        <fullName evidence="6">TetR/AcrR family transcriptional regulator</fullName>
    </submittedName>
</protein>
<dbReference type="Gene3D" id="1.10.357.10">
    <property type="entry name" value="Tetracycline Repressor, domain 2"/>
    <property type="match status" value="1"/>
</dbReference>
<keyword evidence="2 4" id="KW-0238">DNA-binding</keyword>
<dbReference type="PROSITE" id="PS50977">
    <property type="entry name" value="HTH_TETR_2"/>
    <property type="match status" value="1"/>
</dbReference>
<evidence type="ECO:0000256" key="3">
    <source>
        <dbReference type="ARBA" id="ARBA00023163"/>
    </source>
</evidence>
<evidence type="ECO:0000256" key="1">
    <source>
        <dbReference type="ARBA" id="ARBA00023015"/>
    </source>
</evidence>
<reference evidence="7" key="1">
    <citation type="submission" date="2021-11" db="EMBL/GenBank/DDBJ databases">
        <title>Cultivation dependent microbiological survey of springs from the worlds oldest radium mine currently devoted to the extraction of radon-saturated water.</title>
        <authorList>
            <person name="Kapinusova G."/>
            <person name="Smrhova T."/>
            <person name="Strejcek M."/>
            <person name="Suman J."/>
            <person name="Jani K."/>
            <person name="Pajer P."/>
            <person name="Uhlik O."/>
        </authorList>
    </citation>
    <scope>NUCLEOTIDE SEQUENCE [LARGE SCALE GENOMIC DNA]</scope>
    <source>
        <strain evidence="7">J379</strain>
    </source>
</reference>
<evidence type="ECO:0000259" key="5">
    <source>
        <dbReference type="PROSITE" id="PS50977"/>
    </source>
</evidence>
<evidence type="ECO:0000313" key="7">
    <source>
        <dbReference type="Proteomes" id="UP001058860"/>
    </source>
</evidence>
<name>A0ABY5PGN8_9ACTN</name>
<evidence type="ECO:0000313" key="6">
    <source>
        <dbReference type="EMBL" id="UUY03816.1"/>
    </source>
</evidence>
<dbReference type="InterPro" id="IPR009057">
    <property type="entry name" value="Homeodomain-like_sf"/>
</dbReference>
<proteinExistence type="predicted"/>
<dbReference type="Gene3D" id="1.10.10.60">
    <property type="entry name" value="Homeodomain-like"/>
    <property type="match status" value="1"/>
</dbReference>
<dbReference type="InterPro" id="IPR036271">
    <property type="entry name" value="Tet_transcr_reg_TetR-rel_C_sf"/>
</dbReference>
<feature type="domain" description="HTH tetR-type" evidence="5">
    <location>
        <begin position="12"/>
        <end position="72"/>
    </location>
</feature>
<keyword evidence="7" id="KW-1185">Reference proteome</keyword>
<accession>A0ABY5PGN8</accession>
<dbReference type="SUPFAM" id="SSF48498">
    <property type="entry name" value="Tetracyclin repressor-like, C-terminal domain"/>
    <property type="match status" value="1"/>
</dbReference>